<dbReference type="STRING" id="927664.SAMN05421780_104163"/>
<evidence type="ECO:0000313" key="2">
    <source>
        <dbReference type="Proteomes" id="UP000199514"/>
    </source>
</evidence>
<keyword evidence="2" id="KW-1185">Reference proteome</keyword>
<reference evidence="1 2" key="1">
    <citation type="submission" date="2016-10" db="EMBL/GenBank/DDBJ databases">
        <authorList>
            <person name="de Groot N.N."/>
        </authorList>
    </citation>
    <scope>NUCLEOTIDE SEQUENCE [LARGE SCALE GENOMIC DNA]</scope>
    <source>
        <strain evidence="1 2">DSM 6793</strain>
    </source>
</reference>
<dbReference type="EMBL" id="FOLE01000004">
    <property type="protein sequence ID" value="SFC29831.1"/>
    <property type="molecule type" value="Genomic_DNA"/>
</dbReference>
<gene>
    <name evidence="1" type="ORF">SAMN05421780_104163</name>
</gene>
<evidence type="ECO:0000313" key="1">
    <source>
        <dbReference type="EMBL" id="SFC29831.1"/>
    </source>
</evidence>
<organism evidence="1 2">
    <name type="scientific">Flexibacter flexilis DSM 6793</name>
    <dbReference type="NCBI Taxonomy" id="927664"/>
    <lineage>
        <taxon>Bacteria</taxon>
        <taxon>Pseudomonadati</taxon>
        <taxon>Bacteroidota</taxon>
        <taxon>Cytophagia</taxon>
        <taxon>Cytophagales</taxon>
        <taxon>Flexibacteraceae</taxon>
        <taxon>Flexibacter</taxon>
    </lineage>
</organism>
<dbReference type="RefSeq" id="WP_091510862.1">
    <property type="nucleotide sequence ID" value="NZ_FOLE01000004.1"/>
</dbReference>
<proteinExistence type="predicted"/>
<protein>
    <submittedName>
        <fullName evidence="1">Uncharacterized protein</fullName>
    </submittedName>
</protein>
<name>A0A1I1I160_9BACT</name>
<dbReference type="OrthoDB" id="1100725at2"/>
<sequence>MENKLNRQGLLAYGQQFSDKVLNDFFQQNEKVTGGQLLEFTPIRQVNLMLIKNLYEKWQAETRRLQSPYFDYSAESVQEALRNFMNTLSQNIAVAKADFQPLLEQSVHESLLLALLPAEYFESELNLLSETKLSPQRVKELGKYIQYNKVLLDAVQADIEAFHVKQVATGELVKAIAKKKEVLADKCMTLAQLVAEFAPIVPLTESDLLVPEPPPAPVTPPAPTAPANFFEAQFAAEPPTVNTPEPAVAPEPPKVKEVAPAPMAAASIPDWFDLPAANTPAPQRIADLSLSEDKSLIETFTKDATLNDVLKQEAQTAESVLDKIHKQKLESLHTAFPVHERFMYVNDLFGGDYVQWSMALKELEEAHNLTQAKSILSNLAQRFSWTDGERVKAFTEIVERKF</sequence>
<dbReference type="AlphaFoldDB" id="A0A1I1I160"/>
<accession>A0A1I1I160</accession>
<dbReference type="Proteomes" id="UP000199514">
    <property type="component" value="Unassembled WGS sequence"/>
</dbReference>